<proteinExistence type="predicted"/>
<dbReference type="OrthoDB" id="10404718at2759"/>
<name>A0A1R2BPQ9_9CILI</name>
<comment type="caution">
    <text evidence="1">The sequence shown here is derived from an EMBL/GenBank/DDBJ whole genome shotgun (WGS) entry which is preliminary data.</text>
</comment>
<evidence type="ECO:0000313" key="2">
    <source>
        <dbReference type="Proteomes" id="UP000187209"/>
    </source>
</evidence>
<accession>A0A1R2BPQ9</accession>
<evidence type="ECO:0000313" key="1">
    <source>
        <dbReference type="EMBL" id="OMJ78690.1"/>
    </source>
</evidence>
<reference evidence="1 2" key="1">
    <citation type="submission" date="2016-11" db="EMBL/GenBank/DDBJ databases">
        <title>The macronuclear genome of Stentor coeruleus: a giant cell with tiny introns.</title>
        <authorList>
            <person name="Slabodnick M."/>
            <person name="Ruby J.G."/>
            <person name="Reiff S.B."/>
            <person name="Swart E.C."/>
            <person name="Gosai S."/>
            <person name="Prabakaran S."/>
            <person name="Witkowska E."/>
            <person name="Larue G.E."/>
            <person name="Fisher S."/>
            <person name="Freeman R.M."/>
            <person name="Gunawardena J."/>
            <person name="Chu W."/>
            <person name="Stover N.A."/>
            <person name="Gregory B.D."/>
            <person name="Nowacki M."/>
            <person name="Derisi J."/>
            <person name="Roy S.W."/>
            <person name="Marshall W.F."/>
            <person name="Sood P."/>
        </authorList>
    </citation>
    <scope>NUCLEOTIDE SEQUENCE [LARGE SCALE GENOMIC DNA]</scope>
    <source>
        <strain evidence="1">WM001</strain>
    </source>
</reference>
<dbReference type="Proteomes" id="UP000187209">
    <property type="component" value="Unassembled WGS sequence"/>
</dbReference>
<sequence length="261" mass="29819">MSRLGNLISDAVIALELKPSDIRTISKLDILRIADLIGKEISDQDAEDCLQYLYRKKAVGTNFKIKYLITWFSRKFGERIAESPPTLRSIDSTSQRPIISMHKSIRIPNNKTNNPIKDACNNLTEYLEGLDDETVASPDDPIIKKLVQDALLQFERKPKAKEALQKAYELVEETYRNEQAKKGEVSANVSKDRLKKTRDQRIQKLQRDVDFMMKNQSTSNAGSAMYFLLNPSWSSKSPQTPTLLKPSHNKRLKELLQNPIL</sequence>
<dbReference type="AlphaFoldDB" id="A0A1R2BPQ9"/>
<organism evidence="1 2">
    <name type="scientific">Stentor coeruleus</name>
    <dbReference type="NCBI Taxonomy" id="5963"/>
    <lineage>
        <taxon>Eukaryota</taxon>
        <taxon>Sar</taxon>
        <taxon>Alveolata</taxon>
        <taxon>Ciliophora</taxon>
        <taxon>Postciliodesmatophora</taxon>
        <taxon>Heterotrichea</taxon>
        <taxon>Heterotrichida</taxon>
        <taxon>Stentoridae</taxon>
        <taxon>Stentor</taxon>
    </lineage>
</organism>
<protein>
    <submittedName>
        <fullName evidence="1">Uncharacterized protein</fullName>
    </submittedName>
</protein>
<gene>
    <name evidence="1" type="ORF">SteCoe_21456</name>
</gene>
<dbReference type="EMBL" id="MPUH01000509">
    <property type="protein sequence ID" value="OMJ78690.1"/>
    <property type="molecule type" value="Genomic_DNA"/>
</dbReference>
<keyword evidence="2" id="KW-1185">Reference proteome</keyword>